<evidence type="ECO:0000313" key="2">
    <source>
        <dbReference type="EMBL" id="SNV46743.1"/>
    </source>
</evidence>
<feature type="chain" id="PRO_5042521746" description="Lipocalin-like domain-containing protein" evidence="1">
    <location>
        <begin position="23"/>
        <end position="156"/>
    </location>
</feature>
<sequence length="156" mass="17358">MRNIAKSLFVVPVLLISMSACNNSGQEAKGNKENDSVDNDWTATELVGKYVFEAKGDTILLDLKNQNDSLVGPLSYNFQEKDKNNGEFRGVIKDSLLVGEYSFMSEGVNSVRETVFGIVPEGLIEGFGDVEEIDSKFVFKNIDSLRFDHGMILHKK</sequence>
<reference evidence="2 3" key="1">
    <citation type="submission" date="2017-06" db="EMBL/GenBank/DDBJ databases">
        <authorList>
            <consortium name="Pathogen Informatics"/>
        </authorList>
    </citation>
    <scope>NUCLEOTIDE SEQUENCE [LARGE SCALE GENOMIC DNA]</scope>
    <source>
        <strain evidence="2 3">NCTC12149</strain>
    </source>
</reference>
<gene>
    <name evidence="2" type="ORF">SAMEA4412673_01272</name>
</gene>
<dbReference type="AlphaFoldDB" id="A0AAJ5BZJ5"/>
<dbReference type="EMBL" id="LT906468">
    <property type="protein sequence ID" value="SNV46743.1"/>
    <property type="molecule type" value="Genomic_DNA"/>
</dbReference>
<feature type="signal peptide" evidence="1">
    <location>
        <begin position="1"/>
        <end position="22"/>
    </location>
</feature>
<evidence type="ECO:0000256" key="1">
    <source>
        <dbReference type="SAM" id="SignalP"/>
    </source>
</evidence>
<protein>
    <recommendedName>
        <fullName evidence="4">Lipocalin-like domain-containing protein</fullName>
    </recommendedName>
</protein>
<evidence type="ECO:0000313" key="3">
    <source>
        <dbReference type="Proteomes" id="UP000215355"/>
    </source>
</evidence>
<dbReference type="RefSeq" id="WP_139185400.1">
    <property type="nucleotide sequence ID" value="NZ_FNGK01000001.1"/>
</dbReference>
<dbReference type="PROSITE" id="PS51257">
    <property type="entry name" value="PROKAR_LIPOPROTEIN"/>
    <property type="match status" value="1"/>
</dbReference>
<evidence type="ECO:0008006" key="4">
    <source>
        <dbReference type="Google" id="ProtNLM"/>
    </source>
</evidence>
<accession>A0AAJ5BZJ5</accession>
<dbReference type="KEGG" id="smiz:4412673_01272"/>
<keyword evidence="1" id="KW-0732">Signal</keyword>
<proteinExistence type="predicted"/>
<organism evidence="2 3">
    <name type="scientific">Sphingobacterium mizutaii</name>
    <dbReference type="NCBI Taxonomy" id="1010"/>
    <lineage>
        <taxon>Bacteria</taxon>
        <taxon>Pseudomonadati</taxon>
        <taxon>Bacteroidota</taxon>
        <taxon>Sphingobacteriia</taxon>
        <taxon>Sphingobacteriales</taxon>
        <taxon>Sphingobacteriaceae</taxon>
        <taxon>Sphingobacterium</taxon>
    </lineage>
</organism>
<name>A0AAJ5BZJ5_9SPHI</name>
<dbReference type="Proteomes" id="UP000215355">
    <property type="component" value="Chromosome 1"/>
</dbReference>